<evidence type="ECO:0000256" key="6">
    <source>
        <dbReference type="ARBA" id="ARBA00023125"/>
    </source>
</evidence>
<accession>A0A2N9EV59</accession>
<dbReference type="InterPro" id="IPR012337">
    <property type="entry name" value="RNaseH-like_sf"/>
</dbReference>
<dbReference type="SUPFAM" id="SSF57667">
    <property type="entry name" value="beta-beta-alpha zinc fingers"/>
    <property type="match status" value="1"/>
</dbReference>
<dbReference type="Pfam" id="PF02892">
    <property type="entry name" value="zf-BED"/>
    <property type="match status" value="1"/>
</dbReference>
<keyword evidence="4" id="KW-0862">Zinc</keyword>
<evidence type="ECO:0000256" key="5">
    <source>
        <dbReference type="ARBA" id="ARBA00023015"/>
    </source>
</evidence>
<evidence type="ECO:0000256" key="3">
    <source>
        <dbReference type="ARBA" id="ARBA00022771"/>
    </source>
</evidence>
<proteinExistence type="predicted"/>
<dbReference type="SUPFAM" id="SSF53098">
    <property type="entry name" value="Ribonuclease H-like"/>
    <property type="match status" value="1"/>
</dbReference>
<evidence type="ECO:0000256" key="9">
    <source>
        <dbReference type="PROSITE-ProRule" id="PRU00027"/>
    </source>
</evidence>
<dbReference type="GO" id="GO:0046983">
    <property type="term" value="F:protein dimerization activity"/>
    <property type="evidence" value="ECO:0007669"/>
    <property type="project" value="InterPro"/>
</dbReference>
<evidence type="ECO:0000256" key="7">
    <source>
        <dbReference type="ARBA" id="ARBA00023163"/>
    </source>
</evidence>
<keyword evidence="5" id="KW-0805">Transcription regulation</keyword>
<keyword evidence="8" id="KW-0539">Nucleus</keyword>
<keyword evidence="3 9" id="KW-0863">Zinc-finger</keyword>
<dbReference type="PROSITE" id="PS50808">
    <property type="entry name" value="ZF_BED"/>
    <property type="match status" value="1"/>
</dbReference>
<organism evidence="12">
    <name type="scientific">Fagus sylvatica</name>
    <name type="common">Beechnut</name>
    <dbReference type="NCBI Taxonomy" id="28930"/>
    <lineage>
        <taxon>Eukaryota</taxon>
        <taxon>Viridiplantae</taxon>
        <taxon>Streptophyta</taxon>
        <taxon>Embryophyta</taxon>
        <taxon>Tracheophyta</taxon>
        <taxon>Spermatophyta</taxon>
        <taxon>Magnoliopsida</taxon>
        <taxon>eudicotyledons</taxon>
        <taxon>Gunneridae</taxon>
        <taxon>Pentapetalae</taxon>
        <taxon>rosids</taxon>
        <taxon>fabids</taxon>
        <taxon>Fagales</taxon>
        <taxon>Fagaceae</taxon>
        <taxon>Fagus</taxon>
    </lineage>
</organism>
<dbReference type="AlphaFoldDB" id="A0A2N9EV59"/>
<sequence length="536" mass="61154">MDAASNPNPNEPNPPTPTDPIIIPDEPTLPTESQPVPSNTKQFKELTSKVWEHFTKLVGGNPEEPRATCNYCKKPYKCHSRKNGTSTLWGHVNKCKKNLKNKNNDKNQPTIAYHYKKAAVEGENDTKEIEVHQFSIKKIRLALARMIMIDELPFRFVEHEGFIYYMNVVEPRFPIPSRVTVAKDCMKLYLDERKKLKDVLSMKGQKVCLTTDTWTSVQNLNYLCLTCHFIDSDWKYQKRILNFCLVPNHKGETIGKVVEKCLREWGIDIVLTITVDNASSNDVAIDYLRRKMKLKESCIVGCEFLHMRCCAHILNLIVQDGLKDIHESIAKVRNAVRYAKSSPKRFEKFLEAVKDANIQSKSLLSLDVPTRWNSTYLMLEAAEKFERAFDRLIIDDEQYMDYFEEPDGNGKKPKGPPRSLDWENARLLSVEEFQHYLAQEDSGECKTEVDQYLSEATRDVMAVPVSTVASESVFSTGGRVLDSFRSSLSSLTVEALICCQNWLRSTSSPVKLWEAMDEVQSIDEELKSVGSLGVGD</sequence>
<evidence type="ECO:0000259" key="11">
    <source>
        <dbReference type="PROSITE" id="PS50808"/>
    </source>
</evidence>
<dbReference type="GO" id="GO:0009791">
    <property type="term" value="P:post-embryonic development"/>
    <property type="evidence" value="ECO:0007669"/>
    <property type="project" value="UniProtKB-ARBA"/>
</dbReference>
<keyword evidence="7" id="KW-0804">Transcription</keyword>
<dbReference type="EMBL" id="OIVN01000347">
    <property type="protein sequence ID" value="SPC78768.1"/>
    <property type="molecule type" value="Genomic_DNA"/>
</dbReference>
<dbReference type="PANTHER" id="PTHR46481:SF8">
    <property type="entry name" value="ZINC FINGER BED DOMAIN-CONTAINING PROTEIN RICESLEEPER 1-LIKE"/>
    <property type="match status" value="1"/>
</dbReference>
<feature type="region of interest" description="Disordered" evidence="10">
    <location>
        <begin position="1"/>
        <end position="41"/>
    </location>
</feature>
<evidence type="ECO:0000313" key="12">
    <source>
        <dbReference type="EMBL" id="SPC78768.1"/>
    </source>
</evidence>
<evidence type="ECO:0000256" key="10">
    <source>
        <dbReference type="SAM" id="MobiDB-lite"/>
    </source>
</evidence>
<dbReference type="InterPro" id="IPR003656">
    <property type="entry name" value="Znf_BED"/>
</dbReference>
<dbReference type="InterPro" id="IPR008906">
    <property type="entry name" value="HATC_C_dom"/>
</dbReference>
<feature type="compositionally biased region" description="Low complexity" evidence="10">
    <location>
        <begin position="19"/>
        <end position="32"/>
    </location>
</feature>
<reference evidence="12" key="1">
    <citation type="submission" date="2018-02" db="EMBL/GenBank/DDBJ databases">
        <authorList>
            <person name="Cohen D.B."/>
            <person name="Kent A.D."/>
        </authorList>
    </citation>
    <scope>NUCLEOTIDE SEQUENCE</scope>
</reference>
<dbReference type="InterPro" id="IPR052035">
    <property type="entry name" value="ZnF_BED_domain_contain"/>
</dbReference>
<dbReference type="PANTHER" id="PTHR46481">
    <property type="entry name" value="ZINC FINGER BED DOMAIN-CONTAINING PROTEIN 4"/>
    <property type="match status" value="1"/>
</dbReference>
<evidence type="ECO:0000256" key="8">
    <source>
        <dbReference type="ARBA" id="ARBA00023242"/>
    </source>
</evidence>
<dbReference type="SMART" id="SM00614">
    <property type="entry name" value="ZnF_BED"/>
    <property type="match status" value="1"/>
</dbReference>
<dbReference type="InterPro" id="IPR036236">
    <property type="entry name" value="Znf_C2H2_sf"/>
</dbReference>
<dbReference type="GO" id="GO:0003677">
    <property type="term" value="F:DNA binding"/>
    <property type="evidence" value="ECO:0007669"/>
    <property type="project" value="UniProtKB-KW"/>
</dbReference>
<protein>
    <recommendedName>
        <fullName evidence="11">BED-type domain-containing protein</fullName>
    </recommendedName>
</protein>
<comment type="subcellular location">
    <subcellularLocation>
        <location evidence="1">Nucleus</location>
    </subcellularLocation>
</comment>
<dbReference type="Pfam" id="PF05699">
    <property type="entry name" value="Dimer_Tnp_hAT"/>
    <property type="match status" value="1"/>
</dbReference>
<evidence type="ECO:0000256" key="1">
    <source>
        <dbReference type="ARBA" id="ARBA00004123"/>
    </source>
</evidence>
<keyword evidence="6" id="KW-0238">DNA-binding</keyword>
<name>A0A2N9EV59_FAGSY</name>
<dbReference type="GO" id="GO:0008270">
    <property type="term" value="F:zinc ion binding"/>
    <property type="evidence" value="ECO:0007669"/>
    <property type="project" value="UniProtKB-KW"/>
</dbReference>
<gene>
    <name evidence="12" type="ORF">FSB_LOCUS6650</name>
</gene>
<feature type="domain" description="BED-type" evidence="11">
    <location>
        <begin position="45"/>
        <end position="102"/>
    </location>
</feature>
<dbReference type="GO" id="GO:0005634">
    <property type="term" value="C:nucleus"/>
    <property type="evidence" value="ECO:0007669"/>
    <property type="project" value="UniProtKB-SubCell"/>
</dbReference>
<keyword evidence="2" id="KW-0479">Metal-binding</keyword>
<evidence type="ECO:0000256" key="4">
    <source>
        <dbReference type="ARBA" id="ARBA00022833"/>
    </source>
</evidence>
<evidence type="ECO:0000256" key="2">
    <source>
        <dbReference type="ARBA" id="ARBA00022723"/>
    </source>
</evidence>
<feature type="compositionally biased region" description="Pro residues" evidence="10">
    <location>
        <begin position="9"/>
        <end position="18"/>
    </location>
</feature>
<dbReference type="SUPFAM" id="SSF140996">
    <property type="entry name" value="Hermes dimerisation domain"/>
    <property type="match status" value="1"/>
</dbReference>